<evidence type="ECO:0000259" key="7">
    <source>
        <dbReference type="Pfam" id="PF13515"/>
    </source>
</evidence>
<dbReference type="InterPro" id="IPR049453">
    <property type="entry name" value="Memb_transporter_dom"/>
</dbReference>
<evidence type="ECO:0000256" key="6">
    <source>
        <dbReference type="SAM" id="Phobius"/>
    </source>
</evidence>
<evidence type="ECO:0000313" key="9">
    <source>
        <dbReference type="Proteomes" id="UP001299970"/>
    </source>
</evidence>
<evidence type="ECO:0000256" key="3">
    <source>
        <dbReference type="ARBA" id="ARBA00022989"/>
    </source>
</evidence>
<feature type="transmembrane region" description="Helical" evidence="6">
    <location>
        <begin position="77"/>
        <end position="95"/>
    </location>
</feature>
<feature type="transmembrane region" description="Helical" evidence="6">
    <location>
        <begin position="374"/>
        <end position="404"/>
    </location>
</feature>
<feature type="transmembrane region" description="Helical" evidence="6">
    <location>
        <begin position="43"/>
        <end position="65"/>
    </location>
</feature>
<dbReference type="RefSeq" id="WP_241041973.1">
    <property type="nucleotide sequence ID" value="NZ_BAAAJF010000041.1"/>
</dbReference>
<keyword evidence="9" id="KW-1185">Reference proteome</keyword>
<dbReference type="Proteomes" id="UP001299970">
    <property type="component" value="Unassembled WGS sequence"/>
</dbReference>
<comment type="subcellular location">
    <subcellularLocation>
        <location evidence="1">Membrane</location>
        <topology evidence="1">Multi-pass membrane protein</topology>
    </subcellularLocation>
</comment>
<evidence type="ECO:0000256" key="1">
    <source>
        <dbReference type="ARBA" id="ARBA00004141"/>
    </source>
</evidence>
<evidence type="ECO:0000256" key="4">
    <source>
        <dbReference type="ARBA" id="ARBA00023136"/>
    </source>
</evidence>
<name>A0ABS9TRJ0_9PSEU</name>
<feature type="transmembrane region" description="Helical" evidence="6">
    <location>
        <begin position="101"/>
        <end position="126"/>
    </location>
</feature>
<feature type="transmembrane region" description="Helical" evidence="6">
    <location>
        <begin position="410"/>
        <end position="428"/>
    </location>
</feature>
<dbReference type="EMBL" id="JAKXMK010000040">
    <property type="protein sequence ID" value="MCH6171167.1"/>
    <property type="molecule type" value="Genomic_DNA"/>
</dbReference>
<gene>
    <name evidence="8" type="ORF">MMF94_36165</name>
</gene>
<keyword evidence="3 6" id="KW-1133">Transmembrane helix</keyword>
<reference evidence="8 9" key="1">
    <citation type="submission" date="2022-03" db="EMBL/GenBank/DDBJ databases">
        <title>Pseudonocardia alaer sp. nov., a novel actinomycete isolated from reed forest soil.</title>
        <authorList>
            <person name="Wang L."/>
        </authorList>
    </citation>
    <scope>NUCLEOTIDE SEQUENCE [LARGE SCALE GENOMIC DNA]</scope>
    <source>
        <strain evidence="8 9">Y-16303</strain>
    </source>
</reference>
<feature type="transmembrane region" description="Helical" evidence="6">
    <location>
        <begin position="440"/>
        <end position="463"/>
    </location>
</feature>
<evidence type="ECO:0000256" key="5">
    <source>
        <dbReference type="SAM" id="MobiDB-lite"/>
    </source>
</evidence>
<feature type="transmembrane region" description="Helical" evidence="6">
    <location>
        <begin position="344"/>
        <end position="362"/>
    </location>
</feature>
<protein>
    <submittedName>
        <fullName evidence="8">FUSC family protein</fullName>
    </submittedName>
</protein>
<comment type="caution">
    <text evidence="8">The sequence shown here is derived from an EMBL/GenBank/DDBJ whole genome shotgun (WGS) entry which is preliminary data.</text>
</comment>
<keyword evidence="2 6" id="KW-0812">Transmembrane</keyword>
<proteinExistence type="predicted"/>
<evidence type="ECO:0000256" key="2">
    <source>
        <dbReference type="ARBA" id="ARBA00022692"/>
    </source>
</evidence>
<feature type="region of interest" description="Disordered" evidence="5">
    <location>
        <begin position="542"/>
        <end position="570"/>
    </location>
</feature>
<dbReference type="Pfam" id="PF13515">
    <property type="entry name" value="FUSC_2"/>
    <property type="match status" value="1"/>
</dbReference>
<feature type="domain" description="Integral membrane bound transporter" evidence="7">
    <location>
        <begin position="333"/>
        <end position="453"/>
    </location>
</feature>
<accession>A0ABS9TRJ0</accession>
<evidence type="ECO:0000313" key="8">
    <source>
        <dbReference type="EMBL" id="MCH6171167.1"/>
    </source>
</evidence>
<keyword evidence="4 6" id="KW-0472">Membrane</keyword>
<sequence length="570" mass="60262">MNVATLRGLLPDWFIRTIAFGSAPAPWRDSVRSAVTVPAVAGVGYAIGGPGTALISSLSALLVVLSERSGTTGQRTLRSACALAGGTLAMVFGPATGGTGFAPLLVVLTFGLVSGLLSALGSGLSFAGMQLLVQMAVAGGVQIDISTTTRVTAYVLGGLTAISGMWLQSALERTDRLYATALSQAVRALGAYANSPAGGDASELRRAMETTLAAAAQLILTARPIRRARRAKLALYRSVLARVSVLVTVVRSRSVDARTAEALRAYAEEIAAITPSTRVEPHLTAPVAALLPATSLEPPRPVPVRRIVSAQLGHRRSWQFVARLLLCLLVAEFLRQITPFGHSYWIVLTVALCLKPDFASVFSRTLQRGIGTGLGVVIGWGATFFAAGYSVLPILAVLCAAIPWAVRRNYWAFSVIITPLVLLLLDYGGTVAPDVLLQRLVNTATGCTVVLVVGYALVPGTWWPPVDRERERVEADLARVTTTQPIASLVDRSLQRAAIASTLQAMRDRAAQANSEPRPIRVRALRWARVATCLEDRLMSASEPLTGGTTPHCSAPVAECLPRPGDGLEA</sequence>
<organism evidence="8 9">
    <name type="scientific">Pseudonocardia alaniniphila</name>
    <dbReference type="NCBI Taxonomy" id="75291"/>
    <lineage>
        <taxon>Bacteria</taxon>
        <taxon>Bacillati</taxon>
        <taxon>Actinomycetota</taxon>
        <taxon>Actinomycetes</taxon>
        <taxon>Pseudonocardiales</taxon>
        <taxon>Pseudonocardiaceae</taxon>
        <taxon>Pseudonocardia</taxon>
    </lineage>
</organism>